<evidence type="ECO:0000256" key="4">
    <source>
        <dbReference type="ARBA" id="ARBA00022475"/>
    </source>
</evidence>
<evidence type="ECO:0000256" key="2">
    <source>
        <dbReference type="ARBA" id="ARBA00010145"/>
    </source>
</evidence>
<proteinExistence type="inferred from homology"/>
<feature type="transmembrane region" description="Helical" evidence="8">
    <location>
        <begin position="154"/>
        <end position="172"/>
    </location>
</feature>
<dbReference type="InterPro" id="IPR038770">
    <property type="entry name" value="Na+/solute_symporter_sf"/>
</dbReference>
<keyword evidence="4" id="KW-1003">Cell membrane</keyword>
<keyword evidence="6 8" id="KW-1133">Transmembrane helix</keyword>
<keyword evidence="7 8" id="KW-0472">Membrane</keyword>
<reference evidence="9 10" key="1">
    <citation type="submission" date="2014-08" db="EMBL/GenBank/DDBJ databases">
        <title>Genomic and Phenotypic Diversity of Colwellia psychrerythraea strains from Disparate Marine Basins.</title>
        <authorList>
            <person name="Techtmann S.M."/>
            <person name="Stelling S.C."/>
            <person name="Utturkar S.M."/>
            <person name="Alshibli N."/>
            <person name="Harris A."/>
            <person name="Brown S.D."/>
            <person name="Hazen T.C."/>
        </authorList>
    </citation>
    <scope>NUCLEOTIDE SEQUENCE [LARGE SCALE GENOMIC DNA]</scope>
    <source>
        <strain evidence="9 10">ND2E</strain>
    </source>
</reference>
<comment type="subcellular location">
    <subcellularLocation>
        <location evidence="1">Cell membrane</location>
        <topology evidence="1">Multi-pass membrane protein</topology>
    </subcellularLocation>
</comment>
<feature type="transmembrane region" description="Helical" evidence="8">
    <location>
        <begin position="253"/>
        <end position="276"/>
    </location>
</feature>
<dbReference type="OrthoDB" id="9810457at2"/>
<dbReference type="Gene3D" id="1.20.1530.20">
    <property type="match status" value="1"/>
</dbReference>
<dbReference type="PANTHER" id="PTHR36838">
    <property type="entry name" value="AUXIN EFFLUX CARRIER FAMILY PROTEIN"/>
    <property type="match status" value="1"/>
</dbReference>
<evidence type="ECO:0000256" key="7">
    <source>
        <dbReference type="ARBA" id="ARBA00023136"/>
    </source>
</evidence>
<feature type="transmembrane region" description="Helical" evidence="8">
    <location>
        <begin position="122"/>
        <end position="142"/>
    </location>
</feature>
<evidence type="ECO:0000256" key="6">
    <source>
        <dbReference type="ARBA" id="ARBA00022989"/>
    </source>
</evidence>
<feature type="transmembrane region" description="Helical" evidence="8">
    <location>
        <begin position="6"/>
        <end position="23"/>
    </location>
</feature>
<organism evidence="9 10">
    <name type="scientific">Colwellia psychrerythraea</name>
    <name type="common">Vibrio psychroerythus</name>
    <dbReference type="NCBI Taxonomy" id="28229"/>
    <lineage>
        <taxon>Bacteria</taxon>
        <taxon>Pseudomonadati</taxon>
        <taxon>Pseudomonadota</taxon>
        <taxon>Gammaproteobacteria</taxon>
        <taxon>Alteromonadales</taxon>
        <taxon>Colwelliaceae</taxon>
        <taxon>Colwellia</taxon>
    </lineage>
</organism>
<keyword evidence="3" id="KW-0813">Transport</keyword>
<keyword evidence="5 8" id="KW-0812">Transmembrane</keyword>
<evidence type="ECO:0000313" key="10">
    <source>
        <dbReference type="Proteomes" id="UP000029843"/>
    </source>
</evidence>
<dbReference type="AlphaFoldDB" id="A0A099K7Y1"/>
<sequence>MNIFLILLIKIFPLYINVGLGFFATKYLDVQRHSVAALLIYIIGPIVVLSATMSVEINVSVAFLPIFLYIFGSIIAFATLFLFGKNWNDPTGNILAFSSGTGNTGYFGIPLALIFFDTNLANIYIFTVLASLLYENTTGFYVTAKGNFTAKQSIIKIIKLPILHAFIIGITLNVMGIKLPEELTFYSDQFKSAYGILGMMMLGMGLHGFNKSEDLDVKFIKISFIIKFIFWPAAILALIYLDKAFIQLLNDDLYKVLILFSIVPLAGNTVSLAVLLNAKPEKASLSVFLSTVVSILFIPLALYFYGGF</sequence>
<evidence type="ECO:0000313" key="9">
    <source>
        <dbReference type="EMBL" id="KGJ86889.1"/>
    </source>
</evidence>
<dbReference type="Proteomes" id="UP000029843">
    <property type="component" value="Unassembled WGS sequence"/>
</dbReference>
<accession>A0A099K7Y1</accession>
<comment type="similarity">
    <text evidence="2">Belongs to the auxin efflux carrier (TC 2.A.69) family.</text>
</comment>
<feature type="transmembrane region" description="Helical" evidence="8">
    <location>
        <begin position="222"/>
        <end position="241"/>
    </location>
</feature>
<name>A0A099K7Y1_COLPS</name>
<dbReference type="RefSeq" id="WP_033095383.1">
    <property type="nucleotide sequence ID" value="NZ_JQED01000055.1"/>
</dbReference>
<feature type="transmembrane region" description="Helical" evidence="8">
    <location>
        <begin position="283"/>
        <end position="305"/>
    </location>
</feature>
<dbReference type="Pfam" id="PF03547">
    <property type="entry name" value="Mem_trans"/>
    <property type="match status" value="1"/>
</dbReference>
<gene>
    <name evidence="9" type="ORF">ND2E_0296</name>
</gene>
<dbReference type="PATRIC" id="fig|28229.4.peg.3774"/>
<evidence type="ECO:0000256" key="8">
    <source>
        <dbReference type="SAM" id="Phobius"/>
    </source>
</evidence>
<feature type="transmembrane region" description="Helical" evidence="8">
    <location>
        <begin position="192"/>
        <end position="210"/>
    </location>
</feature>
<dbReference type="InterPro" id="IPR004776">
    <property type="entry name" value="Mem_transp_PIN-like"/>
</dbReference>
<evidence type="ECO:0000256" key="5">
    <source>
        <dbReference type="ARBA" id="ARBA00022692"/>
    </source>
</evidence>
<dbReference type="GO" id="GO:0005886">
    <property type="term" value="C:plasma membrane"/>
    <property type="evidence" value="ECO:0007669"/>
    <property type="project" value="UniProtKB-SubCell"/>
</dbReference>
<dbReference type="EMBL" id="JQED01000055">
    <property type="protein sequence ID" value="KGJ86889.1"/>
    <property type="molecule type" value="Genomic_DNA"/>
</dbReference>
<feature type="transmembrane region" description="Helical" evidence="8">
    <location>
        <begin position="61"/>
        <end position="83"/>
    </location>
</feature>
<evidence type="ECO:0000256" key="3">
    <source>
        <dbReference type="ARBA" id="ARBA00022448"/>
    </source>
</evidence>
<evidence type="ECO:0000256" key="1">
    <source>
        <dbReference type="ARBA" id="ARBA00004651"/>
    </source>
</evidence>
<feature type="transmembrane region" description="Helical" evidence="8">
    <location>
        <begin position="35"/>
        <end position="55"/>
    </location>
</feature>
<comment type="caution">
    <text evidence="9">The sequence shown here is derived from an EMBL/GenBank/DDBJ whole genome shotgun (WGS) entry which is preliminary data.</text>
</comment>
<dbReference type="GO" id="GO:0055085">
    <property type="term" value="P:transmembrane transport"/>
    <property type="evidence" value="ECO:0007669"/>
    <property type="project" value="InterPro"/>
</dbReference>
<feature type="transmembrane region" description="Helical" evidence="8">
    <location>
        <begin position="95"/>
        <end position="116"/>
    </location>
</feature>
<dbReference type="PANTHER" id="PTHR36838:SF3">
    <property type="entry name" value="TRANSPORTER AUXIN EFFLUX CARRIER EC FAMILY"/>
    <property type="match status" value="1"/>
</dbReference>
<protein>
    <submittedName>
        <fullName evidence="9">Auxin Efflux Carrier</fullName>
    </submittedName>
</protein>